<keyword evidence="2 4" id="KW-0472">Membrane</keyword>
<evidence type="ECO:0000256" key="4">
    <source>
        <dbReference type="RuleBase" id="RU003357"/>
    </source>
</evidence>
<feature type="domain" description="TonB-dependent receptor-like beta-barrel" evidence="7">
    <location>
        <begin position="308"/>
        <end position="771"/>
    </location>
</feature>
<name>A0A0D6ML29_9PROT</name>
<dbReference type="Gene3D" id="2.40.170.20">
    <property type="entry name" value="TonB-dependent receptor, beta-barrel domain"/>
    <property type="match status" value="1"/>
</dbReference>
<keyword evidence="6" id="KW-0732">Signal</keyword>
<evidence type="ECO:0000256" key="6">
    <source>
        <dbReference type="SAM" id="SignalP"/>
    </source>
</evidence>
<dbReference type="Proteomes" id="UP000032679">
    <property type="component" value="Unassembled WGS sequence"/>
</dbReference>
<feature type="compositionally biased region" description="Low complexity" evidence="5">
    <location>
        <begin position="38"/>
        <end position="68"/>
    </location>
</feature>
<proteinExistence type="inferred from homology"/>
<dbReference type="RefSeq" id="WP_048848906.1">
    <property type="nucleotide sequence ID" value="NZ_BALE01000019.1"/>
</dbReference>
<dbReference type="OrthoDB" id="593427at2"/>
<comment type="subcellular location">
    <subcellularLocation>
        <location evidence="1 4">Cell outer membrane</location>
    </subcellularLocation>
</comment>
<comment type="caution">
    <text evidence="9">The sequence shown here is derived from an EMBL/GenBank/DDBJ whole genome shotgun (WGS) entry which is preliminary data.</text>
</comment>
<dbReference type="SUPFAM" id="SSF56935">
    <property type="entry name" value="Porins"/>
    <property type="match status" value="1"/>
</dbReference>
<keyword evidence="10" id="KW-1185">Reference proteome</keyword>
<evidence type="ECO:0000259" key="8">
    <source>
        <dbReference type="Pfam" id="PF07715"/>
    </source>
</evidence>
<feature type="domain" description="TonB-dependent receptor plug" evidence="8">
    <location>
        <begin position="105"/>
        <end position="201"/>
    </location>
</feature>
<dbReference type="Pfam" id="PF07715">
    <property type="entry name" value="Plug"/>
    <property type="match status" value="1"/>
</dbReference>
<keyword evidence="3" id="KW-0998">Cell outer membrane</keyword>
<keyword evidence="4" id="KW-0798">TonB box</keyword>
<dbReference type="InterPro" id="IPR000531">
    <property type="entry name" value="Beta-barrel_TonB"/>
</dbReference>
<dbReference type="EMBL" id="BALE01000019">
    <property type="protein sequence ID" value="GAN54364.1"/>
    <property type="molecule type" value="Genomic_DNA"/>
</dbReference>
<evidence type="ECO:0000256" key="2">
    <source>
        <dbReference type="ARBA" id="ARBA00023136"/>
    </source>
</evidence>
<dbReference type="InterPro" id="IPR012910">
    <property type="entry name" value="Plug_dom"/>
</dbReference>
<evidence type="ECO:0000256" key="3">
    <source>
        <dbReference type="ARBA" id="ARBA00023237"/>
    </source>
</evidence>
<feature type="region of interest" description="Disordered" evidence="5">
    <location>
        <begin position="26"/>
        <end position="68"/>
    </location>
</feature>
<sequence length="833" mass="90772">MSSARRLLVAGTALSISAVAVDAASAQSVPHHRKTTHTRAAAASHAAAPPQPASTAARAPARPVPVSAPSKAESIMVVSHNPVQSPNGVTGRSPGGGLMAVETGAHSQTTISRDFIAKLAPSTSAAQMMQYAPGADVGSSDPFGFSDAVMINIRGMQQSEIGYLYDGAPIADVDSYSPYTSEWGDTENYQEVKLTPGQSDLEAPLANATAGTMNIQTRDPSREFGGLIDYSYGSHKTNREFLRIDTGEIGHTGITGYVSYSNATYGQWRGPGMSQRRHVDSSFLKRWGDGNEVRFVQAYNENNTQSYNNVTQAQWYAHGSKGNVDDGGNNFSSNPGSLDYWPVHEGGWRDLILSMPSTFTLRHDLHLHVQPYYYWGSGGGGYGTTLALAGNYLGTQYRADSVVVPNQSLVYNDNGVPTTNTQAYYIAEEFHPGLSSSIDYEPDSHNKIVFGWYYDYLDDRQSQIYTQLGSDGTPASYWGSSALKYADGQTLFGQDYHLITQTNGLFIGDSASYLHDKLKINVGFKEVMVNRYGTNNLPGPQYNVGTNTAEPLPRFSASYQIDRADQVFVSGSTNFHMPTANTYFDTYSGGSASPPSSSLKNEYAITEELGFRHYGLITAAVTFFNTNITNRNIQSSLYQNGYNYSTTLNGGGATLRGIDAEFGTRPWHHFSPYFSGEYLHATTDNNLAAGGTTASGAYIDDYLPTKGKTAVLAPKFSVTGALTYDDSKNFGTFTYRWVAKQYADFMDQQALPSHGEINLSLGRRLPNVWRLKHPLFQVNFINLANWHYRSGVESISTNSNNTTGIFGSTIASTQPEYYINTNFAVMGTFTTGF</sequence>
<dbReference type="STRING" id="1231623.Tasa_019_049"/>
<feature type="chain" id="PRO_5002308022" evidence="6">
    <location>
        <begin position="21"/>
        <end position="833"/>
    </location>
</feature>
<feature type="signal peptide" evidence="6">
    <location>
        <begin position="1"/>
        <end position="20"/>
    </location>
</feature>
<evidence type="ECO:0000313" key="9">
    <source>
        <dbReference type="EMBL" id="GAN54364.1"/>
    </source>
</evidence>
<dbReference type="GO" id="GO:0009279">
    <property type="term" value="C:cell outer membrane"/>
    <property type="evidence" value="ECO:0007669"/>
    <property type="project" value="UniProtKB-SubCell"/>
</dbReference>
<evidence type="ECO:0000313" key="10">
    <source>
        <dbReference type="Proteomes" id="UP000032679"/>
    </source>
</evidence>
<evidence type="ECO:0000259" key="7">
    <source>
        <dbReference type="Pfam" id="PF00593"/>
    </source>
</evidence>
<dbReference type="AlphaFoldDB" id="A0A0D6ML29"/>
<dbReference type="InterPro" id="IPR036942">
    <property type="entry name" value="Beta-barrel_TonB_sf"/>
</dbReference>
<dbReference type="Pfam" id="PF00593">
    <property type="entry name" value="TonB_dep_Rec_b-barrel"/>
    <property type="match status" value="1"/>
</dbReference>
<comment type="similarity">
    <text evidence="4">Belongs to the TonB-dependent receptor family.</text>
</comment>
<reference evidence="9 10" key="1">
    <citation type="submission" date="2012-10" db="EMBL/GenBank/DDBJ databases">
        <title>Genome sequencing of Tanticharoenia sakaeratensis NBRC 103193.</title>
        <authorList>
            <person name="Azuma Y."/>
            <person name="Hadano H."/>
            <person name="Hirakawa H."/>
            <person name="Matsushita K."/>
        </authorList>
    </citation>
    <scope>NUCLEOTIDE SEQUENCE [LARGE SCALE GENOMIC DNA]</scope>
    <source>
        <strain evidence="9 10">NBRC 103193</strain>
    </source>
</reference>
<keyword evidence="9" id="KW-0675">Receptor</keyword>
<protein>
    <submittedName>
        <fullName evidence="9">TonB-dependent receptor</fullName>
    </submittedName>
</protein>
<accession>A0A0D6ML29</accession>
<dbReference type="InterPro" id="IPR037066">
    <property type="entry name" value="Plug_dom_sf"/>
</dbReference>
<gene>
    <name evidence="9" type="ORF">Tasa_019_049</name>
</gene>
<organism evidence="9 10">
    <name type="scientific">Tanticharoenia sakaeratensis NBRC 103193</name>
    <dbReference type="NCBI Taxonomy" id="1231623"/>
    <lineage>
        <taxon>Bacteria</taxon>
        <taxon>Pseudomonadati</taxon>
        <taxon>Pseudomonadota</taxon>
        <taxon>Alphaproteobacteria</taxon>
        <taxon>Acetobacterales</taxon>
        <taxon>Acetobacteraceae</taxon>
        <taxon>Tanticharoenia</taxon>
    </lineage>
</organism>
<evidence type="ECO:0000256" key="5">
    <source>
        <dbReference type="SAM" id="MobiDB-lite"/>
    </source>
</evidence>
<dbReference type="Gene3D" id="2.170.130.10">
    <property type="entry name" value="TonB-dependent receptor, plug domain"/>
    <property type="match status" value="1"/>
</dbReference>
<evidence type="ECO:0000256" key="1">
    <source>
        <dbReference type="ARBA" id="ARBA00004442"/>
    </source>
</evidence>